<dbReference type="AlphaFoldDB" id="A0A9W6RTQ6"/>
<dbReference type="Gene3D" id="3.40.50.11890">
    <property type="match status" value="1"/>
</dbReference>
<evidence type="ECO:0000313" key="2">
    <source>
        <dbReference type="EMBL" id="GLY80007.1"/>
    </source>
</evidence>
<dbReference type="PANTHER" id="PTHR30548">
    <property type="entry name" value="2-HYDROXYGLUTARYL-COA DEHYDRATASE, D-COMPONENT-RELATED"/>
    <property type="match status" value="1"/>
</dbReference>
<gene>
    <name evidence="2" type="ORF">Airi01_082740</name>
</gene>
<dbReference type="RefSeq" id="WP_285632350.1">
    <property type="nucleotide sequence ID" value="NZ_BSTJ01000013.1"/>
</dbReference>
<dbReference type="Gene3D" id="1.20.1270.370">
    <property type="match status" value="1"/>
</dbReference>
<reference evidence="2" key="1">
    <citation type="submission" date="2023-03" db="EMBL/GenBank/DDBJ databases">
        <title>Actinoallomurus iriomotensis NBRC 103681.</title>
        <authorList>
            <person name="Ichikawa N."/>
            <person name="Sato H."/>
            <person name="Tonouchi N."/>
        </authorList>
    </citation>
    <scope>NUCLEOTIDE SEQUENCE</scope>
    <source>
        <strain evidence="2">NBRC 103681</strain>
    </source>
</reference>
<evidence type="ECO:0008006" key="4">
    <source>
        <dbReference type="Google" id="ProtNLM"/>
    </source>
</evidence>
<dbReference type="EMBL" id="BSTJ01000013">
    <property type="protein sequence ID" value="GLY80007.1"/>
    <property type="molecule type" value="Genomic_DNA"/>
</dbReference>
<protein>
    <recommendedName>
        <fullName evidence="4">2-hydroxyacyl-CoA dehydratase</fullName>
    </recommendedName>
</protein>
<dbReference type="PANTHER" id="PTHR30548:SF1">
    <property type="entry name" value="DEHYDRATASE SUBUNIT MJ0007-RELATED"/>
    <property type="match status" value="1"/>
</dbReference>
<dbReference type="Pfam" id="PF06050">
    <property type="entry name" value="HGD-D"/>
    <property type="match status" value="1"/>
</dbReference>
<evidence type="ECO:0000256" key="1">
    <source>
        <dbReference type="ARBA" id="ARBA00005806"/>
    </source>
</evidence>
<dbReference type="GO" id="GO:0016836">
    <property type="term" value="F:hydro-lyase activity"/>
    <property type="evidence" value="ECO:0007669"/>
    <property type="project" value="UniProtKB-ARBA"/>
</dbReference>
<proteinExistence type="inferred from homology"/>
<dbReference type="Gene3D" id="3.40.50.11900">
    <property type="match status" value="1"/>
</dbReference>
<comment type="similarity">
    <text evidence="1">Belongs to the FldB/FldC dehydratase alpha/beta subunit family.</text>
</comment>
<dbReference type="InterPro" id="IPR010327">
    <property type="entry name" value="FldB/FldC_alpha/beta"/>
</dbReference>
<comment type="caution">
    <text evidence="2">The sequence shown here is derived from an EMBL/GenBank/DDBJ whole genome shotgun (WGS) entry which is preliminary data.</text>
</comment>
<organism evidence="2 3">
    <name type="scientific">Actinoallomurus iriomotensis</name>
    <dbReference type="NCBI Taxonomy" id="478107"/>
    <lineage>
        <taxon>Bacteria</taxon>
        <taxon>Bacillati</taxon>
        <taxon>Actinomycetota</taxon>
        <taxon>Actinomycetes</taxon>
        <taxon>Streptosporangiales</taxon>
        <taxon>Thermomonosporaceae</taxon>
        <taxon>Actinoallomurus</taxon>
    </lineage>
</organism>
<sequence>MSTTPPALKELRDAYDDRPAAIRRRRATGAPVVGCVGADVPVELVTAAGALPVRLSGDPARDRAVADRYLGTGLDPAARSILAGLLSGEPEVDLLLISNDSAASLRLFYTVRELRRLGVEPSLPRTHLVDILHLPHRTTARYNRVRLAETKELLERWSGRRIGGNELAKAVQQHDEARRRMLALRRLRTADRPALRGEDALMAIGAGAVLTAEEHAGLLDRLMLADAGLPRHDRPRLYLTGSAHDGPEVYRAIEDAGYLIVADDHDWGDALAGPLVGEPTLDALAERYQYRDPTAARSSVRVRAAQAAATVERSRPDLLVCYVRDGDEAPAWDFPAQRRAAGVPAVILEHRRYGELGEDALPIIADALRTARPKGEAG</sequence>
<accession>A0A9W6RTQ6</accession>
<evidence type="ECO:0000313" key="3">
    <source>
        <dbReference type="Proteomes" id="UP001165135"/>
    </source>
</evidence>
<name>A0A9W6RTQ6_9ACTN</name>
<dbReference type="Proteomes" id="UP001165135">
    <property type="component" value="Unassembled WGS sequence"/>
</dbReference>